<reference evidence="5 6" key="1">
    <citation type="submission" date="2019-06" db="EMBL/GenBank/DDBJ databases">
        <title>Complete genome sequence of Ensifer mexicanus ITTG R7 isolated from nodules of Acacia angustissima (Mill.) Kuntze.</title>
        <authorList>
            <person name="Rincon-Rosales R."/>
            <person name="Rogel M.A."/>
            <person name="Guerrero G."/>
            <person name="Rincon-Molina C.I."/>
            <person name="Lopez-Lopez A."/>
            <person name="Martinez-Romero E."/>
        </authorList>
    </citation>
    <scope>NUCLEOTIDE SEQUENCE [LARGE SCALE GENOMIC DNA]</scope>
    <source>
        <strain evidence="5 6">ITTG R7</strain>
        <plasmid evidence="6">pemeittgr7b</plasmid>
    </source>
</reference>
<keyword evidence="6" id="KW-1185">Reference proteome</keyword>
<organism evidence="5 6">
    <name type="scientific">Sinorhizobium mexicanum</name>
    <dbReference type="NCBI Taxonomy" id="375549"/>
    <lineage>
        <taxon>Bacteria</taxon>
        <taxon>Pseudomonadati</taxon>
        <taxon>Pseudomonadota</taxon>
        <taxon>Alphaproteobacteria</taxon>
        <taxon>Hyphomicrobiales</taxon>
        <taxon>Rhizobiaceae</taxon>
        <taxon>Sinorhizobium/Ensifer group</taxon>
        <taxon>Sinorhizobium</taxon>
    </lineage>
</organism>
<dbReference type="Proteomes" id="UP000510721">
    <property type="component" value="Plasmid pEmeITTGR7b"/>
</dbReference>
<dbReference type="PANTHER" id="PTHR12629:SF0">
    <property type="entry name" value="DIPHOSPHOINOSITOL-POLYPHOSPHATE DIPHOSPHATASE"/>
    <property type="match status" value="1"/>
</dbReference>
<keyword evidence="4" id="KW-0460">Magnesium</keyword>
<dbReference type="InterPro" id="IPR000086">
    <property type="entry name" value="NUDIX_hydrolase_dom"/>
</dbReference>
<dbReference type="GO" id="GO:0016462">
    <property type="term" value="F:pyrophosphatase activity"/>
    <property type="evidence" value="ECO:0007669"/>
    <property type="project" value="InterPro"/>
</dbReference>
<evidence type="ECO:0000313" key="6">
    <source>
        <dbReference type="Proteomes" id="UP000510721"/>
    </source>
</evidence>
<protein>
    <submittedName>
        <fullName evidence="5">NUDIX hydrolase</fullName>
    </submittedName>
</protein>
<name>A0A859QI88_9HYPH</name>
<dbReference type="InterPro" id="IPR047198">
    <property type="entry name" value="DDP-like_NUDIX"/>
</dbReference>
<comment type="cofactor">
    <cofactor evidence="1">
        <name>Mg(2+)</name>
        <dbReference type="ChEBI" id="CHEBI:18420"/>
    </cofactor>
</comment>
<dbReference type="GO" id="GO:0005737">
    <property type="term" value="C:cytoplasm"/>
    <property type="evidence" value="ECO:0007669"/>
    <property type="project" value="TreeGrafter"/>
</dbReference>
<dbReference type="AlphaFoldDB" id="A0A859QI88"/>
<keyword evidence="3 5" id="KW-0378">Hydrolase</keyword>
<keyword evidence="5" id="KW-0614">Plasmid</keyword>
<dbReference type="KEGG" id="emx:FKV68_23375"/>
<evidence type="ECO:0000256" key="1">
    <source>
        <dbReference type="ARBA" id="ARBA00001946"/>
    </source>
</evidence>
<dbReference type="Gene3D" id="3.90.79.10">
    <property type="entry name" value="Nucleoside Triphosphate Pyrophosphohydrolase"/>
    <property type="match status" value="1"/>
</dbReference>
<geneLocation type="plasmid" evidence="6">
    <name>pemeittgr7b</name>
</geneLocation>
<dbReference type="SUPFAM" id="SSF55811">
    <property type="entry name" value="Nudix"/>
    <property type="match status" value="1"/>
</dbReference>
<evidence type="ECO:0000256" key="4">
    <source>
        <dbReference type="ARBA" id="ARBA00022842"/>
    </source>
</evidence>
<dbReference type="InterPro" id="IPR015797">
    <property type="entry name" value="NUDIX_hydrolase-like_dom_sf"/>
</dbReference>
<keyword evidence="2" id="KW-0479">Metal-binding</keyword>
<dbReference type="CDD" id="cd04666">
    <property type="entry name" value="NUDIX_DIPP2_like_Nudt4"/>
    <property type="match status" value="1"/>
</dbReference>
<evidence type="ECO:0000313" key="5">
    <source>
        <dbReference type="EMBL" id="QLL64374.1"/>
    </source>
</evidence>
<dbReference type="EMBL" id="CP041240">
    <property type="protein sequence ID" value="QLL64374.1"/>
    <property type="molecule type" value="Genomic_DNA"/>
</dbReference>
<sequence>MRNNERCLARLAPLAATMMQNGAVEQIGAICHRFGENGSVQILLITTRSSRRWTIPKGWPIKDLKPHRVAEREAWEEAGITGKAKKRPWGYYTYLKTLANGRKVAPVVAAHLLKVDGVHSKFPEQGERQLAWLSPTDAAARVQEPELKGLLTSVLKKIPAESDSR</sequence>
<dbReference type="PROSITE" id="PS51462">
    <property type="entry name" value="NUDIX"/>
    <property type="match status" value="1"/>
</dbReference>
<accession>A0A859QI88</accession>
<evidence type="ECO:0000256" key="3">
    <source>
        <dbReference type="ARBA" id="ARBA00022801"/>
    </source>
</evidence>
<dbReference type="Pfam" id="PF00293">
    <property type="entry name" value="NUDIX"/>
    <property type="match status" value="1"/>
</dbReference>
<evidence type="ECO:0000256" key="2">
    <source>
        <dbReference type="ARBA" id="ARBA00022723"/>
    </source>
</evidence>
<gene>
    <name evidence="5" type="ORF">FKV68_23375</name>
</gene>
<dbReference type="PANTHER" id="PTHR12629">
    <property type="entry name" value="DIPHOSPHOINOSITOL POLYPHOSPHATE PHOSPHOHYDROLASE"/>
    <property type="match status" value="1"/>
</dbReference>
<dbReference type="GO" id="GO:0046872">
    <property type="term" value="F:metal ion binding"/>
    <property type="evidence" value="ECO:0007669"/>
    <property type="project" value="UniProtKB-KW"/>
</dbReference>
<proteinExistence type="predicted"/>